<comment type="caution">
    <text evidence="3">The sequence shown here is derived from an EMBL/GenBank/DDBJ whole genome shotgun (WGS) entry which is preliminary data.</text>
</comment>
<keyword evidence="2" id="KW-0472">Membrane</keyword>
<evidence type="ECO:0000313" key="4">
    <source>
        <dbReference type="Proteomes" id="UP001589755"/>
    </source>
</evidence>
<reference evidence="3 4" key="1">
    <citation type="submission" date="2024-09" db="EMBL/GenBank/DDBJ databases">
        <authorList>
            <person name="Sun Q."/>
            <person name="Mori K."/>
        </authorList>
    </citation>
    <scope>NUCLEOTIDE SEQUENCE [LARGE SCALE GENOMIC DNA]</scope>
    <source>
        <strain evidence="3 4">CCM 8543</strain>
    </source>
</reference>
<dbReference type="EMBL" id="JBHLXD010000016">
    <property type="protein sequence ID" value="MFC0208980.1"/>
    <property type="molecule type" value="Genomic_DNA"/>
</dbReference>
<dbReference type="Pfam" id="PF10947">
    <property type="entry name" value="DUF2628"/>
    <property type="match status" value="1"/>
</dbReference>
<accession>A0ABV6D8P8</accession>
<dbReference type="InterPro" id="IPR024399">
    <property type="entry name" value="DUF2628"/>
</dbReference>
<sequence length="154" mass="16571">MASYLVLEPAGTDRERVEKAIILRDGFAFLAFLAPFLWFLWHRMWLEALAVLALGLALATLSAQPAYSGLGLVLSLLLSALIGLEAQALRAAALRRRGFHDWGVVEGANRAEAEMRYLAETAREDGPAPARSAPAAPPRPGASSFDLLDVSRGS</sequence>
<organism evidence="3 4">
    <name type="scientific">Chelativorans intermedius</name>
    <dbReference type="NCBI Taxonomy" id="515947"/>
    <lineage>
        <taxon>Bacteria</taxon>
        <taxon>Pseudomonadati</taxon>
        <taxon>Pseudomonadota</taxon>
        <taxon>Alphaproteobacteria</taxon>
        <taxon>Hyphomicrobiales</taxon>
        <taxon>Phyllobacteriaceae</taxon>
        <taxon>Chelativorans</taxon>
    </lineage>
</organism>
<evidence type="ECO:0000313" key="3">
    <source>
        <dbReference type="EMBL" id="MFC0208980.1"/>
    </source>
</evidence>
<feature type="transmembrane region" description="Helical" evidence="2">
    <location>
        <begin position="73"/>
        <end position="93"/>
    </location>
</feature>
<feature type="region of interest" description="Disordered" evidence="1">
    <location>
        <begin position="123"/>
        <end position="154"/>
    </location>
</feature>
<evidence type="ECO:0000256" key="2">
    <source>
        <dbReference type="SAM" id="Phobius"/>
    </source>
</evidence>
<name>A0ABV6D8P8_9HYPH</name>
<keyword evidence="4" id="KW-1185">Reference proteome</keyword>
<protein>
    <submittedName>
        <fullName evidence="3">DUF2628 domain-containing protein</fullName>
    </submittedName>
</protein>
<evidence type="ECO:0000256" key="1">
    <source>
        <dbReference type="SAM" id="MobiDB-lite"/>
    </source>
</evidence>
<dbReference type="Proteomes" id="UP001589755">
    <property type="component" value="Unassembled WGS sequence"/>
</dbReference>
<gene>
    <name evidence="3" type="ORF">ACFFJ2_11290</name>
</gene>
<feature type="transmembrane region" description="Helical" evidence="2">
    <location>
        <begin position="20"/>
        <end position="41"/>
    </location>
</feature>
<dbReference type="RefSeq" id="WP_261519744.1">
    <property type="nucleotide sequence ID" value="NZ_JAODNW010000007.1"/>
</dbReference>
<keyword evidence="2" id="KW-1133">Transmembrane helix</keyword>
<proteinExistence type="predicted"/>
<keyword evidence="2" id="KW-0812">Transmembrane</keyword>